<dbReference type="Pfam" id="PF00083">
    <property type="entry name" value="Sugar_tr"/>
    <property type="match status" value="1"/>
</dbReference>
<dbReference type="GO" id="GO:0005886">
    <property type="term" value="C:plasma membrane"/>
    <property type="evidence" value="ECO:0007669"/>
    <property type="project" value="UniProtKB-SubCell"/>
</dbReference>
<dbReference type="EMBL" id="JABFYL010000039">
    <property type="protein sequence ID" value="NVN51847.1"/>
    <property type="molecule type" value="Genomic_DNA"/>
</dbReference>
<dbReference type="PANTHER" id="PTHR48023:SF4">
    <property type="entry name" value="D-XYLOSE-PROTON SYMPORTER-LIKE 2"/>
    <property type="match status" value="1"/>
</dbReference>
<feature type="transmembrane region" description="Helical" evidence="10">
    <location>
        <begin position="272"/>
        <end position="297"/>
    </location>
</feature>
<keyword evidence="5" id="KW-0762">Sugar transport</keyword>
<feature type="transmembrane region" description="Helical" evidence="10">
    <location>
        <begin position="381"/>
        <end position="405"/>
    </location>
</feature>
<keyword evidence="4" id="KW-1003">Cell membrane</keyword>
<proteinExistence type="inferred from homology"/>
<evidence type="ECO:0000259" key="11">
    <source>
        <dbReference type="PROSITE" id="PS50850"/>
    </source>
</evidence>
<keyword evidence="6 10" id="KW-0812">Transmembrane</keyword>
<keyword evidence="3 9" id="KW-0813">Transport</keyword>
<evidence type="ECO:0000256" key="5">
    <source>
        <dbReference type="ARBA" id="ARBA00022597"/>
    </source>
</evidence>
<feature type="transmembrane region" description="Helical" evidence="10">
    <location>
        <begin position="120"/>
        <end position="141"/>
    </location>
</feature>
<dbReference type="RefSeq" id="WP_178360116.1">
    <property type="nucleotide sequence ID" value="NZ_JABFYL010000039.1"/>
</dbReference>
<evidence type="ECO:0000256" key="8">
    <source>
        <dbReference type="ARBA" id="ARBA00023136"/>
    </source>
</evidence>
<gene>
    <name evidence="12" type="ORF">HLY00_1837</name>
</gene>
<dbReference type="Gene3D" id="1.20.1250.20">
    <property type="entry name" value="MFS general substrate transporter like domains"/>
    <property type="match status" value="2"/>
</dbReference>
<accession>A0A850PSN4</accession>
<evidence type="ECO:0000256" key="6">
    <source>
        <dbReference type="ARBA" id="ARBA00022692"/>
    </source>
</evidence>
<dbReference type="InterPro" id="IPR005829">
    <property type="entry name" value="Sugar_transporter_CS"/>
</dbReference>
<dbReference type="InterPro" id="IPR020846">
    <property type="entry name" value="MFS_dom"/>
</dbReference>
<feature type="transmembrane region" description="Helical" evidence="10">
    <location>
        <begin position="94"/>
        <end position="114"/>
    </location>
</feature>
<keyword evidence="8 10" id="KW-0472">Membrane</keyword>
<feature type="transmembrane region" description="Helical" evidence="10">
    <location>
        <begin position="341"/>
        <end position="361"/>
    </location>
</feature>
<feature type="transmembrane region" description="Helical" evidence="10">
    <location>
        <begin position="312"/>
        <end position="334"/>
    </location>
</feature>
<evidence type="ECO:0000256" key="2">
    <source>
        <dbReference type="ARBA" id="ARBA00010992"/>
    </source>
</evidence>
<sequence>MAGQGPPVDDSASAITDDDFSSGRTAVRIAGVAALGGLLFGYDSAVINGAVDSIQEDFGIGNAELGFAVASALLGAAAGAMTAGRIADRIGRIAVMKIAALLFLISAFGTGLAPDVVWVVVFRIVGGIGVGVASVIAPAYIAETSPPRIRGRLGSLQQLAIVSGIFLSFVVNWLLQWTAGGPNEPLWLGLDAWRWMFLAMAAPAVLYGALAFTIPESPRYLVASHQIPEARRVLNMLLGEKNLEITITRIQDTLEREDKPSWRDLKKPSGGLYGIVWVGLGLSIFQQFVGINVIFYYSNVLWQAVGFSADESAIYTVITSVINVLTTLIAIALIDKIGRKPLLLIGSSGMAVTLITMAVIFANATVGPDGNPSLPGASGVIALIAANLFVVAFGMSWGPVVWVLLGEMFPNRIRAAALGLAAAGQWAANWLITVTFPGLREQLGLAYGFYGLCAILSGLFVWRWVMETKGVSLEDMHGEVLHGKKSPNATS</sequence>
<dbReference type="PRINTS" id="PR00171">
    <property type="entry name" value="SUGRTRNSPORT"/>
</dbReference>
<evidence type="ECO:0000256" key="3">
    <source>
        <dbReference type="ARBA" id="ARBA00022448"/>
    </source>
</evidence>
<evidence type="ECO:0000313" key="13">
    <source>
        <dbReference type="Proteomes" id="UP000570517"/>
    </source>
</evidence>
<evidence type="ECO:0000256" key="1">
    <source>
        <dbReference type="ARBA" id="ARBA00004651"/>
    </source>
</evidence>
<dbReference type="GO" id="GO:0022857">
    <property type="term" value="F:transmembrane transporter activity"/>
    <property type="evidence" value="ECO:0007669"/>
    <property type="project" value="InterPro"/>
</dbReference>
<comment type="caution">
    <text evidence="12">The sequence shown here is derived from an EMBL/GenBank/DDBJ whole genome shotgun (WGS) entry which is preliminary data.</text>
</comment>
<feature type="transmembrane region" description="Helical" evidence="10">
    <location>
        <begin position="153"/>
        <end position="175"/>
    </location>
</feature>
<evidence type="ECO:0000256" key="9">
    <source>
        <dbReference type="RuleBase" id="RU003346"/>
    </source>
</evidence>
<evidence type="ECO:0000256" key="7">
    <source>
        <dbReference type="ARBA" id="ARBA00022989"/>
    </source>
</evidence>
<feature type="domain" description="Major facilitator superfamily (MFS) profile" evidence="11">
    <location>
        <begin position="29"/>
        <end position="469"/>
    </location>
</feature>
<keyword evidence="7 10" id="KW-1133">Transmembrane helix</keyword>
<reference evidence="12 13" key="1">
    <citation type="submission" date="2020-05" db="EMBL/GenBank/DDBJ databases">
        <title>Draft genome sequence of Mycobacterium hippocampi DL, isolated from European seabass, Dicentrarchus labrax, reared in fish farms.</title>
        <authorList>
            <person name="Stathopoulou P."/>
            <person name="Asimakis E."/>
            <person name="Tzokas K."/>
            <person name="Batargias C."/>
            <person name="Tsiamis G."/>
        </authorList>
    </citation>
    <scope>NUCLEOTIDE SEQUENCE [LARGE SCALE GENOMIC DNA]</scope>
    <source>
        <strain evidence="12 13">DL</strain>
    </source>
</reference>
<dbReference type="NCBIfam" id="TIGR00879">
    <property type="entry name" value="SP"/>
    <property type="match status" value="1"/>
</dbReference>
<dbReference type="Proteomes" id="UP000570517">
    <property type="component" value="Unassembled WGS sequence"/>
</dbReference>
<dbReference type="AlphaFoldDB" id="A0A850PSN4"/>
<dbReference type="CDD" id="cd17359">
    <property type="entry name" value="MFS_XylE_like"/>
    <property type="match status" value="1"/>
</dbReference>
<dbReference type="InterPro" id="IPR050820">
    <property type="entry name" value="MFS_Sugar_Transporter"/>
</dbReference>
<dbReference type="PROSITE" id="PS00217">
    <property type="entry name" value="SUGAR_TRANSPORT_2"/>
    <property type="match status" value="1"/>
</dbReference>
<comment type="subcellular location">
    <subcellularLocation>
        <location evidence="1">Cell membrane</location>
        <topology evidence="1">Multi-pass membrane protein</topology>
    </subcellularLocation>
</comment>
<dbReference type="InterPro" id="IPR005828">
    <property type="entry name" value="MFS_sugar_transport-like"/>
</dbReference>
<keyword evidence="13" id="KW-1185">Reference proteome</keyword>
<feature type="transmembrane region" description="Helical" evidence="10">
    <location>
        <begin position="445"/>
        <end position="466"/>
    </location>
</feature>
<dbReference type="SUPFAM" id="SSF103473">
    <property type="entry name" value="MFS general substrate transporter"/>
    <property type="match status" value="1"/>
</dbReference>
<comment type="similarity">
    <text evidence="2 9">Belongs to the major facilitator superfamily. Sugar transporter (TC 2.A.1.1) family.</text>
</comment>
<dbReference type="PANTHER" id="PTHR48023">
    <property type="entry name" value="D-XYLOSE-PROTON SYMPORTER-LIKE 2"/>
    <property type="match status" value="1"/>
</dbReference>
<dbReference type="InterPro" id="IPR036259">
    <property type="entry name" value="MFS_trans_sf"/>
</dbReference>
<evidence type="ECO:0000256" key="10">
    <source>
        <dbReference type="SAM" id="Phobius"/>
    </source>
</evidence>
<feature type="transmembrane region" description="Helical" evidence="10">
    <location>
        <begin position="417"/>
        <end position="439"/>
    </location>
</feature>
<name>A0A850PSN4_9MYCO</name>
<dbReference type="FunFam" id="1.20.1250.20:FF:000122">
    <property type="entry name" value="D-xylose transporter XylE"/>
    <property type="match status" value="1"/>
</dbReference>
<dbReference type="InterPro" id="IPR047984">
    <property type="entry name" value="XylE-like"/>
</dbReference>
<evidence type="ECO:0000256" key="4">
    <source>
        <dbReference type="ARBA" id="ARBA00022475"/>
    </source>
</evidence>
<dbReference type="PROSITE" id="PS00216">
    <property type="entry name" value="SUGAR_TRANSPORT_1"/>
    <property type="match status" value="1"/>
</dbReference>
<evidence type="ECO:0000313" key="12">
    <source>
        <dbReference type="EMBL" id="NVN51847.1"/>
    </source>
</evidence>
<dbReference type="InterPro" id="IPR003663">
    <property type="entry name" value="Sugar/inositol_transpt"/>
</dbReference>
<dbReference type="PROSITE" id="PS50850">
    <property type="entry name" value="MFS"/>
    <property type="match status" value="1"/>
</dbReference>
<organism evidence="12 13">
    <name type="scientific">Mycolicibacterium hippocampi</name>
    <dbReference type="NCBI Taxonomy" id="659824"/>
    <lineage>
        <taxon>Bacteria</taxon>
        <taxon>Bacillati</taxon>
        <taxon>Actinomycetota</taxon>
        <taxon>Actinomycetes</taxon>
        <taxon>Mycobacteriales</taxon>
        <taxon>Mycobacteriaceae</taxon>
        <taxon>Mycolicibacterium</taxon>
    </lineage>
</organism>
<feature type="transmembrane region" description="Helical" evidence="10">
    <location>
        <begin position="195"/>
        <end position="214"/>
    </location>
</feature>
<protein>
    <submittedName>
        <fullName evidence="12">Glucose/mannose:H+ symporter GlcP</fullName>
    </submittedName>
</protein>
<feature type="transmembrane region" description="Helical" evidence="10">
    <location>
        <begin position="65"/>
        <end position="87"/>
    </location>
</feature>